<dbReference type="EMBL" id="GL377581">
    <property type="protein sequence ID" value="EFJ27939.1"/>
    <property type="molecule type" value="Genomic_DNA"/>
</dbReference>
<gene>
    <name evidence="2" type="ORF">SELMODRAFT_228033</name>
</gene>
<evidence type="ECO:0000313" key="2">
    <source>
        <dbReference type="EMBL" id="EFJ27939.1"/>
    </source>
</evidence>
<dbReference type="PANTHER" id="PTHR31676:SF76">
    <property type="entry name" value="OS05G0362300 PROTEIN"/>
    <property type="match status" value="1"/>
</dbReference>
<dbReference type="FunCoup" id="D8RJN1">
    <property type="interactions" value="1473"/>
</dbReference>
<dbReference type="Proteomes" id="UP000001514">
    <property type="component" value="Unassembled WGS sequence"/>
</dbReference>
<protein>
    <submittedName>
        <fullName evidence="2">Uncharacterized protein</fullName>
    </submittedName>
</protein>
<dbReference type="OMA" id="LLVWWEL"/>
<dbReference type="PANTHER" id="PTHR31676">
    <property type="entry name" value="T31J12.3 PROTEIN-RELATED"/>
    <property type="match status" value="1"/>
</dbReference>
<feature type="compositionally biased region" description="Polar residues" evidence="1">
    <location>
        <begin position="129"/>
        <end position="142"/>
    </location>
</feature>
<dbReference type="STRING" id="88036.D8RJN1"/>
<dbReference type="Gramene" id="EFJ27939">
    <property type="protein sequence ID" value="EFJ27939"/>
    <property type="gene ID" value="SELMODRAFT_228033"/>
</dbReference>
<dbReference type="InterPro" id="IPR036758">
    <property type="entry name" value="At5g01610-like"/>
</dbReference>
<dbReference type="OrthoDB" id="744548at2759"/>
<evidence type="ECO:0000313" key="3">
    <source>
        <dbReference type="Proteomes" id="UP000001514"/>
    </source>
</evidence>
<name>D8RJN1_SELML</name>
<reference evidence="2 3" key="1">
    <citation type="journal article" date="2011" name="Science">
        <title>The Selaginella genome identifies genetic changes associated with the evolution of vascular plants.</title>
        <authorList>
            <person name="Banks J.A."/>
            <person name="Nishiyama T."/>
            <person name="Hasebe M."/>
            <person name="Bowman J.L."/>
            <person name="Gribskov M."/>
            <person name="dePamphilis C."/>
            <person name="Albert V.A."/>
            <person name="Aono N."/>
            <person name="Aoyama T."/>
            <person name="Ambrose B.A."/>
            <person name="Ashton N.W."/>
            <person name="Axtell M.J."/>
            <person name="Barker E."/>
            <person name="Barker M.S."/>
            <person name="Bennetzen J.L."/>
            <person name="Bonawitz N.D."/>
            <person name="Chapple C."/>
            <person name="Cheng C."/>
            <person name="Correa L.G."/>
            <person name="Dacre M."/>
            <person name="DeBarry J."/>
            <person name="Dreyer I."/>
            <person name="Elias M."/>
            <person name="Engstrom E.M."/>
            <person name="Estelle M."/>
            <person name="Feng L."/>
            <person name="Finet C."/>
            <person name="Floyd S.K."/>
            <person name="Frommer W.B."/>
            <person name="Fujita T."/>
            <person name="Gramzow L."/>
            <person name="Gutensohn M."/>
            <person name="Harholt J."/>
            <person name="Hattori M."/>
            <person name="Heyl A."/>
            <person name="Hirai T."/>
            <person name="Hiwatashi Y."/>
            <person name="Ishikawa M."/>
            <person name="Iwata M."/>
            <person name="Karol K.G."/>
            <person name="Koehler B."/>
            <person name="Kolukisaoglu U."/>
            <person name="Kubo M."/>
            <person name="Kurata T."/>
            <person name="Lalonde S."/>
            <person name="Li K."/>
            <person name="Li Y."/>
            <person name="Litt A."/>
            <person name="Lyons E."/>
            <person name="Manning G."/>
            <person name="Maruyama T."/>
            <person name="Michael T.P."/>
            <person name="Mikami K."/>
            <person name="Miyazaki S."/>
            <person name="Morinaga S."/>
            <person name="Murata T."/>
            <person name="Mueller-Roeber B."/>
            <person name="Nelson D.R."/>
            <person name="Obara M."/>
            <person name="Oguri Y."/>
            <person name="Olmstead R.G."/>
            <person name="Onodera N."/>
            <person name="Petersen B.L."/>
            <person name="Pils B."/>
            <person name="Prigge M."/>
            <person name="Rensing S.A."/>
            <person name="Riano-Pachon D.M."/>
            <person name="Roberts A.W."/>
            <person name="Sato Y."/>
            <person name="Scheller H.V."/>
            <person name="Schulz B."/>
            <person name="Schulz C."/>
            <person name="Shakirov E.V."/>
            <person name="Shibagaki N."/>
            <person name="Shinohara N."/>
            <person name="Shippen D.E."/>
            <person name="Soerensen I."/>
            <person name="Sotooka R."/>
            <person name="Sugimoto N."/>
            <person name="Sugita M."/>
            <person name="Sumikawa N."/>
            <person name="Tanurdzic M."/>
            <person name="Theissen G."/>
            <person name="Ulvskov P."/>
            <person name="Wakazuki S."/>
            <person name="Weng J.K."/>
            <person name="Willats W.W."/>
            <person name="Wipf D."/>
            <person name="Wolf P.G."/>
            <person name="Yang L."/>
            <person name="Zimmer A.D."/>
            <person name="Zhu Q."/>
            <person name="Mitros T."/>
            <person name="Hellsten U."/>
            <person name="Loque D."/>
            <person name="Otillar R."/>
            <person name="Salamov A."/>
            <person name="Schmutz J."/>
            <person name="Shapiro H."/>
            <person name="Lindquist E."/>
            <person name="Lucas S."/>
            <person name="Rokhsar D."/>
            <person name="Grigoriev I.V."/>
        </authorList>
    </citation>
    <scope>NUCLEOTIDE SEQUENCE [LARGE SCALE GENOMIC DNA]</scope>
</reference>
<feature type="region of interest" description="Disordered" evidence="1">
    <location>
        <begin position="120"/>
        <end position="142"/>
    </location>
</feature>
<dbReference type="HOGENOM" id="CLU_089542_1_0_1"/>
<dbReference type="Gene3D" id="2.30.240.10">
    <property type="entry name" value="At5g01610-like"/>
    <property type="match status" value="1"/>
</dbReference>
<dbReference type="AlphaFoldDB" id="D8RJN1"/>
<evidence type="ECO:0000256" key="1">
    <source>
        <dbReference type="SAM" id="MobiDB-lite"/>
    </source>
</evidence>
<proteinExistence type="predicted"/>
<sequence length="142" mass="15324">MDLSIGTGGNDTMTAQDLLERNGFPGGLLPSNVEGYTLDNSGRFVLKLDAKCDVTIPGAYPVEYRAKIEGLLSYGSIKDLSGVYVKVLLVWWELTGIYMENEKVVFQVGILSASYPASNFDESPDCGSKASSSSTTLDRSTH</sequence>
<dbReference type="Pfam" id="PF04398">
    <property type="entry name" value="DUF538"/>
    <property type="match status" value="1"/>
</dbReference>
<dbReference type="eggNOG" id="ENOG502RZIU">
    <property type="taxonomic scope" value="Eukaryota"/>
</dbReference>
<organism evidence="3">
    <name type="scientific">Selaginella moellendorffii</name>
    <name type="common">Spikemoss</name>
    <dbReference type="NCBI Taxonomy" id="88036"/>
    <lineage>
        <taxon>Eukaryota</taxon>
        <taxon>Viridiplantae</taxon>
        <taxon>Streptophyta</taxon>
        <taxon>Embryophyta</taxon>
        <taxon>Tracheophyta</taxon>
        <taxon>Lycopodiopsida</taxon>
        <taxon>Selaginellales</taxon>
        <taxon>Selaginellaceae</taxon>
        <taxon>Selaginella</taxon>
    </lineage>
</organism>
<dbReference type="SUPFAM" id="SSF141562">
    <property type="entry name" value="At5g01610-like"/>
    <property type="match status" value="1"/>
</dbReference>
<keyword evidence="3" id="KW-1185">Reference proteome</keyword>
<dbReference type="InParanoid" id="D8RJN1"/>
<dbReference type="KEGG" id="smo:SELMODRAFT_228033"/>
<accession>D8RJN1</accession>
<dbReference type="InterPro" id="IPR007493">
    <property type="entry name" value="DUF538"/>
</dbReference>